<name>A0A9Q0XBL7_9SAUR</name>
<sequence length="139" mass="15115">MPETGIGNRERALRETRVFGKPAFTRYSLLQGHHTVQQVADGEGGEEKLAEATTVGTCMAGGSARTRVKLRVVGNGLCACVFAQKVCRQTSMPVRIRTKADLRRLRLQPPTGARMGCVSGKTPTILTMERRQTFTPGSP</sequence>
<organism evidence="1 2">
    <name type="scientific">Phrynocephalus forsythii</name>
    <dbReference type="NCBI Taxonomy" id="171643"/>
    <lineage>
        <taxon>Eukaryota</taxon>
        <taxon>Metazoa</taxon>
        <taxon>Chordata</taxon>
        <taxon>Craniata</taxon>
        <taxon>Vertebrata</taxon>
        <taxon>Euteleostomi</taxon>
        <taxon>Lepidosauria</taxon>
        <taxon>Squamata</taxon>
        <taxon>Bifurcata</taxon>
        <taxon>Unidentata</taxon>
        <taxon>Episquamata</taxon>
        <taxon>Toxicofera</taxon>
        <taxon>Iguania</taxon>
        <taxon>Acrodonta</taxon>
        <taxon>Agamidae</taxon>
        <taxon>Agaminae</taxon>
        <taxon>Phrynocephalus</taxon>
    </lineage>
</organism>
<dbReference type="EMBL" id="JAPFRF010000018">
    <property type="protein sequence ID" value="KAJ7308246.1"/>
    <property type="molecule type" value="Genomic_DNA"/>
</dbReference>
<accession>A0A9Q0XBL7</accession>
<protein>
    <submittedName>
        <fullName evidence="1">Uncharacterized protein</fullName>
    </submittedName>
</protein>
<reference evidence="1" key="1">
    <citation type="journal article" date="2023" name="DNA Res.">
        <title>Chromosome-level genome assembly of Phrynocephalus forsythii using third-generation DNA sequencing and Hi-C analysis.</title>
        <authorList>
            <person name="Qi Y."/>
            <person name="Zhao W."/>
            <person name="Zhao Y."/>
            <person name="Niu C."/>
            <person name="Cao S."/>
            <person name="Zhang Y."/>
        </authorList>
    </citation>
    <scope>NUCLEOTIDE SEQUENCE</scope>
    <source>
        <tissue evidence="1">Muscle</tissue>
    </source>
</reference>
<proteinExistence type="predicted"/>
<evidence type="ECO:0000313" key="1">
    <source>
        <dbReference type="EMBL" id="KAJ7308246.1"/>
    </source>
</evidence>
<evidence type="ECO:0000313" key="2">
    <source>
        <dbReference type="Proteomes" id="UP001142489"/>
    </source>
</evidence>
<comment type="caution">
    <text evidence="1">The sequence shown here is derived from an EMBL/GenBank/DDBJ whole genome shotgun (WGS) entry which is preliminary data.</text>
</comment>
<gene>
    <name evidence="1" type="ORF">JRQ81_008771</name>
</gene>
<keyword evidence="2" id="KW-1185">Reference proteome</keyword>
<dbReference type="Proteomes" id="UP001142489">
    <property type="component" value="Unassembled WGS sequence"/>
</dbReference>
<dbReference type="AlphaFoldDB" id="A0A9Q0XBL7"/>